<keyword evidence="1" id="KW-0812">Transmembrane</keyword>
<evidence type="ECO:0000256" key="1">
    <source>
        <dbReference type="SAM" id="Phobius"/>
    </source>
</evidence>
<feature type="transmembrane region" description="Helical" evidence="1">
    <location>
        <begin position="204"/>
        <end position="226"/>
    </location>
</feature>
<feature type="transmembrane region" description="Helical" evidence="1">
    <location>
        <begin position="101"/>
        <end position="120"/>
    </location>
</feature>
<evidence type="ECO:0000259" key="2">
    <source>
        <dbReference type="Pfam" id="PF13194"/>
    </source>
</evidence>
<dbReference type="PANTHER" id="PTHR39084">
    <property type="entry name" value="MEMBRANE PROTEIN-RELATED"/>
    <property type="match status" value="1"/>
</dbReference>
<feature type="non-terminal residue" evidence="3">
    <location>
        <position position="1"/>
    </location>
</feature>
<organism evidence="3">
    <name type="scientific">Dissulfuribacter thermophilus</name>
    <dbReference type="NCBI Taxonomy" id="1156395"/>
    <lineage>
        <taxon>Bacteria</taxon>
        <taxon>Pseudomonadati</taxon>
        <taxon>Thermodesulfobacteriota</taxon>
        <taxon>Dissulfuribacteria</taxon>
        <taxon>Dissulfuribacterales</taxon>
        <taxon>Dissulfuribacteraceae</taxon>
        <taxon>Dissulfuribacter</taxon>
    </lineage>
</organism>
<name>A0A7V2WSV6_9BACT</name>
<feature type="transmembrane region" description="Helical" evidence="1">
    <location>
        <begin position="38"/>
        <end position="55"/>
    </location>
</feature>
<reference evidence="3" key="1">
    <citation type="journal article" date="2020" name="mSystems">
        <title>Genome- and Community-Level Interaction Insights into Carbon Utilization and Element Cycling Functions of Hydrothermarchaeota in Hydrothermal Sediment.</title>
        <authorList>
            <person name="Zhou Z."/>
            <person name="Liu Y."/>
            <person name="Xu W."/>
            <person name="Pan J."/>
            <person name="Luo Z.H."/>
            <person name="Li M."/>
        </authorList>
    </citation>
    <scope>NUCLEOTIDE SEQUENCE [LARGE SCALE GENOMIC DNA]</scope>
    <source>
        <strain evidence="3">HyVt-503</strain>
    </source>
</reference>
<gene>
    <name evidence="3" type="ORF">ENJ63_01980</name>
</gene>
<feature type="transmembrane region" description="Helical" evidence="1">
    <location>
        <begin position="144"/>
        <end position="162"/>
    </location>
</feature>
<feature type="transmembrane region" description="Helical" evidence="1">
    <location>
        <begin position="232"/>
        <end position="253"/>
    </location>
</feature>
<comment type="caution">
    <text evidence="3">The sequence shown here is derived from an EMBL/GenBank/DDBJ whole genome shotgun (WGS) entry which is preliminary data.</text>
</comment>
<dbReference type="Proteomes" id="UP000885797">
    <property type="component" value="Unassembled WGS sequence"/>
</dbReference>
<dbReference type="Pfam" id="PF13194">
    <property type="entry name" value="DUF4010"/>
    <property type="match status" value="1"/>
</dbReference>
<feature type="domain" description="DUF4010" evidence="2">
    <location>
        <begin position="16"/>
        <end position="225"/>
    </location>
</feature>
<dbReference type="PANTHER" id="PTHR39084:SF1">
    <property type="entry name" value="DUF4010 DOMAIN-CONTAINING PROTEIN"/>
    <property type="match status" value="1"/>
</dbReference>
<accession>A0A7V2WSV6</accession>
<protein>
    <submittedName>
        <fullName evidence="3">DUF4010 domain-containing protein</fullName>
    </submittedName>
</protein>
<keyword evidence="1" id="KW-1133">Transmembrane helix</keyword>
<dbReference type="InterPro" id="IPR025105">
    <property type="entry name" value="DUF4010"/>
</dbReference>
<feature type="transmembrane region" description="Helical" evidence="1">
    <location>
        <begin position="168"/>
        <end position="192"/>
    </location>
</feature>
<keyword evidence="1" id="KW-0472">Membrane</keyword>
<dbReference type="EMBL" id="DRND01000166">
    <property type="protein sequence ID" value="HFC46631.1"/>
    <property type="molecule type" value="Genomic_DNA"/>
</dbReference>
<sequence>GPYKLFNPYKTWLMAVVISGISFLGYAAMKILGHKKGLMLTGALGGLVSSTAVTISMSKIAKIQTRLLQHLAAAIALACTFMFLRVLVLVSVVNPTLAETLSVPFFMATLMGLLFTYYMYRKETPTDHPPGDAFMKNPLQLSEAIRFGLLFGIVYGAIAFVKSRYGDVGIYAVSFLSSITDVDAITLTLAVLHRDGGVSSFTATNGIVLASITNSLVKLGIAWWVAGKGLGMRLTLFFVMTLLALGASIWLVFGAI</sequence>
<feature type="transmembrane region" description="Helical" evidence="1">
    <location>
        <begin position="12"/>
        <end position="32"/>
    </location>
</feature>
<feature type="transmembrane region" description="Helical" evidence="1">
    <location>
        <begin position="67"/>
        <end position="89"/>
    </location>
</feature>
<evidence type="ECO:0000313" key="3">
    <source>
        <dbReference type="EMBL" id="HFC46631.1"/>
    </source>
</evidence>
<dbReference type="AlphaFoldDB" id="A0A7V2WSV6"/>
<proteinExistence type="predicted"/>